<organism evidence="8 9">
    <name type="scientific">Desulfuromonas versatilis</name>
    <dbReference type="NCBI Taxonomy" id="2802975"/>
    <lineage>
        <taxon>Bacteria</taxon>
        <taxon>Pseudomonadati</taxon>
        <taxon>Thermodesulfobacteriota</taxon>
        <taxon>Desulfuromonadia</taxon>
        <taxon>Desulfuromonadales</taxon>
        <taxon>Desulfuromonadaceae</taxon>
        <taxon>Desulfuromonas</taxon>
    </lineage>
</organism>
<evidence type="ECO:0000313" key="9">
    <source>
        <dbReference type="Proteomes" id="UP001319827"/>
    </source>
</evidence>
<dbReference type="HAMAP" id="MF_00387">
    <property type="entry name" value="LpxA"/>
    <property type="match status" value="1"/>
</dbReference>
<dbReference type="EC" id="2.3.1.129" evidence="6"/>
<dbReference type="Pfam" id="PF00132">
    <property type="entry name" value="Hexapep"/>
    <property type="match status" value="2"/>
</dbReference>
<comment type="function">
    <text evidence="6">Involved in the biosynthesis of lipid A, a phosphorylated glycolipid that anchors the lipopolysaccharide to the outer membrane of the cell.</text>
</comment>
<comment type="catalytic activity">
    <reaction evidence="6">
        <text>a (3R)-hydroxyacyl-[ACP] + UDP-N-acetyl-alpha-D-glucosamine = a UDP-3-O-[(3R)-3-hydroxyacyl]-N-acetyl-alpha-D-glucosamine + holo-[ACP]</text>
        <dbReference type="Rhea" id="RHEA:67812"/>
        <dbReference type="Rhea" id="RHEA-COMP:9685"/>
        <dbReference type="Rhea" id="RHEA-COMP:9945"/>
        <dbReference type="ChEBI" id="CHEBI:57705"/>
        <dbReference type="ChEBI" id="CHEBI:64479"/>
        <dbReference type="ChEBI" id="CHEBI:78827"/>
        <dbReference type="ChEBI" id="CHEBI:173225"/>
        <dbReference type="EC" id="2.3.1.129"/>
    </reaction>
</comment>
<evidence type="ECO:0000256" key="3">
    <source>
        <dbReference type="ARBA" id="ARBA00022679"/>
    </source>
</evidence>
<dbReference type="NCBIfam" id="NF003657">
    <property type="entry name" value="PRK05289.1"/>
    <property type="match status" value="1"/>
</dbReference>
<reference evidence="8 9" key="1">
    <citation type="journal article" date="2016" name="C (Basel)">
        <title>Selective Growth of and Electricity Production by Marine Exoelectrogenic Bacteria in Self-Aggregated Hydrogel of Microbially Reduced Graphene Oxide.</title>
        <authorList>
            <person name="Yoshida N."/>
            <person name="Goto Y."/>
            <person name="Miyata Y."/>
        </authorList>
    </citation>
    <scope>NUCLEOTIDE SEQUENCE [LARGE SCALE GENOMIC DNA]</scope>
    <source>
        <strain evidence="8 9">NIT-T3</strain>
    </source>
</reference>
<dbReference type="InterPro" id="IPR001451">
    <property type="entry name" value="Hexapep"/>
</dbReference>
<keyword evidence="6" id="KW-0677">Repeat</keyword>
<keyword evidence="4 6" id="KW-0443">Lipid metabolism</keyword>
<keyword evidence="5 6" id="KW-0012">Acyltransferase</keyword>
<evidence type="ECO:0000256" key="2">
    <source>
        <dbReference type="ARBA" id="ARBA00022556"/>
    </source>
</evidence>
<reference evidence="8 9" key="2">
    <citation type="journal article" date="2021" name="Int. J. Syst. Evol. Microbiol.">
        <title>Isolation and Polyphasic Characterization of Desulfuromonas versatilis sp. Nov., an Electrogenic Bacteria Capable of Versatile Metabolism Isolated from a Graphene Oxide-Reducing Enrichment Culture.</title>
        <authorList>
            <person name="Xie L."/>
            <person name="Yoshida N."/>
            <person name="Ishii S."/>
            <person name="Meng L."/>
        </authorList>
    </citation>
    <scope>NUCLEOTIDE SEQUENCE [LARGE SCALE GENOMIC DNA]</scope>
    <source>
        <strain evidence="8 9">NIT-T3</strain>
    </source>
</reference>
<dbReference type="NCBIfam" id="TIGR01852">
    <property type="entry name" value="lipid_A_lpxA"/>
    <property type="match status" value="1"/>
</dbReference>
<dbReference type="SUPFAM" id="SSF51161">
    <property type="entry name" value="Trimeric LpxA-like enzymes"/>
    <property type="match status" value="1"/>
</dbReference>
<dbReference type="InterPro" id="IPR037157">
    <property type="entry name" value="Acetyltransf_C_sf"/>
</dbReference>
<dbReference type="Pfam" id="PF13720">
    <property type="entry name" value="Acetyltransf_11"/>
    <property type="match status" value="1"/>
</dbReference>
<comment type="pathway">
    <text evidence="6">Glycolipid biosynthesis; lipid IV(A) biosynthesis; lipid IV(A) from (3R)-3-hydroxytetradecanoyl-[acyl-carrier-protein] and UDP-N-acetyl-alpha-D-glucosamine: step 1/6.</text>
</comment>
<name>A0ABM8HTA5_9BACT</name>
<proteinExistence type="inferred from homology"/>
<dbReference type="InterPro" id="IPR011004">
    <property type="entry name" value="Trimer_LpxA-like_sf"/>
</dbReference>
<protein>
    <recommendedName>
        <fullName evidence="6">Acyl-[acyl-carrier-protein]--UDP-N-acetylglucosamine O-acyltransferase</fullName>
        <shortName evidence="6">UDP-N-acetylglucosamine acyltransferase</shortName>
        <ecNumber evidence="6">2.3.1.129</ecNumber>
    </recommendedName>
</protein>
<gene>
    <name evidence="8" type="primary">lpxA-1</name>
    <name evidence="6" type="synonym">lpxA</name>
    <name evidence="8" type="ORF">DESUT3_22760</name>
</gene>
<evidence type="ECO:0000313" key="8">
    <source>
        <dbReference type="EMBL" id="BCR05207.1"/>
    </source>
</evidence>
<evidence type="ECO:0000256" key="1">
    <source>
        <dbReference type="ARBA" id="ARBA00022516"/>
    </source>
</evidence>
<dbReference type="PIRSF" id="PIRSF000456">
    <property type="entry name" value="UDP-GlcNAc_acltr"/>
    <property type="match status" value="1"/>
</dbReference>
<evidence type="ECO:0000256" key="5">
    <source>
        <dbReference type="ARBA" id="ARBA00023315"/>
    </source>
</evidence>
<feature type="domain" description="UDP N-acetylglucosamine O-acyltransferase C-terminal" evidence="7">
    <location>
        <begin position="174"/>
        <end position="254"/>
    </location>
</feature>
<dbReference type="CDD" id="cd03351">
    <property type="entry name" value="LbH_UDP-GlcNAc_AT"/>
    <property type="match status" value="1"/>
</dbReference>
<evidence type="ECO:0000259" key="7">
    <source>
        <dbReference type="Pfam" id="PF13720"/>
    </source>
</evidence>
<dbReference type="Gene3D" id="2.160.10.10">
    <property type="entry name" value="Hexapeptide repeat proteins"/>
    <property type="match status" value="1"/>
</dbReference>
<keyword evidence="2 6" id="KW-0441">Lipid A biosynthesis</keyword>
<dbReference type="Proteomes" id="UP001319827">
    <property type="component" value="Chromosome"/>
</dbReference>
<evidence type="ECO:0000256" key="4">
    <source>
        <dbReference type="ARBA" id="ARBA00023098"/>
    </source>
</evidence>
<dbReference type="InterPro" id="IPR010137">
    <property type="entry name" value="Lipid_A_LpxA"/>
</dbReference>
<dbReference type="InterPro" id="IPR029098">
    <property type="entry name" value="Acetyltransf_C"/>
</dbReference>
<dbReference type="EMBL" id="AP024355">
    <property type="protein sequence ID" value="BCR05207.1"/>
    <property type="molecule type" value="Genomic_DNA"/>
</dbReference>
<evidence type="ECO:0000256" key="6">
    <source>
        <dbReference type="HAMAP-Rule" id="MF_00387"/>
    </source>
</evidence>
<dbReference type="Gene3D" id="1.20.1180.10">
    <property type="entry name" value="Udp N-acetylglucosamine O-acyltransferase, C-terminal domain"/>
    <property type="match status" value="1"/>
</dbReference>
<keyword evidence="3 6" id="KW-0808">Transferase</keyword>
<keyword evidence="9" id="KW-1185">Reference proteome</keyword>
<comment type="subunit">
    <text evidence="6">Homotrimer.</text>
</comment>
<sequence length="256" mass="27164">MIHPTAIIHPGAVLGEGVQVGPYAVIGDHVSIGSGTSVGAHAVIEGPTEIGRDNRIFQFASVGAAPQDLKFHGENSCLKIGDRNTIREFVTMHRGTESGGSKTVVGNDNLFMAYSHVAHDCIVGNRVILANGATLAGHVTVDDFAILGGLSAVHQFSRVGCHVMISGGAMVTQDIPPYTLAQGDRARTVGLNLVGLGRRGFSEGAIRGIKKAYKLVFRSGLRLDEALARIDAELEQTAELKVFIDFIRNSERGIAR</sequence>
<accession>A0ABM8HTA5</accession>
<dbReference type="RefSeq" id="WP_221248628.1">
    <property type="nucleotide sequence ID" value="NZ_AP024355.1"/>
</dbReference>
<dbReference type="PANTHER" id="PTHR43480">
    <property type="entry name" value="ACYL-[ACYL-CARRIER-PROTEIN]--UDP-N-ACETYLGLUCOSAMINE O-ACYLTRANSFERASE"/>
    <property type="match status" value="1"/>
</dbReference>
<dbReference type="PANTHER" id="PTHR43480:SF1">
    <property type="entry name" value="ACYL-[ACYL-CARRIER-PROTEIN]--UDP-N-ACETYLGLUCOSAMINE O-ACYLTRANSFERASE, MITOCHONDRIAL-RELATED"/>
    <property type="match status" value="1"/>
</dbReference>
<keyword evidence="6" id="KW-0963">Cytoplasm</keyword>
<keyword evidence="1 6" id="KW-0444">Lipid biosynthesis</keyword>
<comment type="similarity">
    <text evidence="6">Belongs to the transferase hexapeptide repeat family. LpxA subfamily.</text>
</comment>
<comment type="subcellular location">
    <subcellularLocation>
        <location evidence="6">Cytoplasm</location>
    </subcellularLocation>
</comment>